<accession>A0AA36ASL6</accession>
<feature type="domain" description="Protein phosphatase 1 regulatory subunit 21 N-terminal" evidence="11">
    <location>
        <begin position="9"/>
        <end position="121"/>
    </location>
</feature>
<evidence type="ECO:0000313" key="12">
    <source>
        <dbReference type="EMBL" id="CAI9720928.1"/>
    </source>
</evidence>
<keyword evidence="3" id="KW-0967">Endosome</keyword>
<dbReference type="AlphaFoldDB" id="A0AA36ASL6"/>
<comment type="subcellular location">
    <subcellularLocation>
        <location evidence="1">Early endosome</location>
    </subcellularLocation>
</comment>
<evidence type="ECO:0000259" key="11">
    <source>
        <dbReference type="SMART" id="SM01254"/>
    </source>
</evidence>
<keyword evidence="13" id="KW-1185">Reference proteome</keyword>
<evidence type="ECO:0000313" key="13">
    <source>
        <dbReference type="Proteomes" id="UP001162480"/>
    </source>
</evidence>
<evidence type="ECO:0000256" key="7">
    <source>
        <dbReference type="ARBA" id="ARBA00031617"/>
    </source>
</evidence>
<feature type="coiled-coil region" evidence="9">
    <location>
        <begin position="1"/>
        <end position="84"/>
    </location>
</feature>
<evidence type="ECO:0000256" key="6">
    <source>
        <dbReference type="ARBA" id="ARBA00031361"/>
    </source>
</evidence>
<dbReference type="GO" id="GO:0005769">
    <property type="term" value="C:early endosome"/>
    <property type="evidence" value="ECO:0007669"/>
    <property type="project" value="UniProtKB-SubCell"/>
</dbReference>
<keyword evidence="5 9" id="KW-0175">Coiled coil</keyword>
<feature type="compositionally biased region" description="Polar residues" evidence="10">
    <location>
        <begin position="658"/>
        <end position="668"/>
    </location>
</feature>
<evidence type="ECO:0000256" key="3">
    <source>
        <dbReference type="ARBA" id="ARBA00022753"/>
    </source>
</evidence>
<dbReference type="SMART" id="SM01254">
    <property type="entry name" value="KLRAQ"/>
    <property type="match status" value="1"/>
</dbReference>
<proteinExistence type="predicted"/>
<dbReference type="Proteomes" id="UP001162480">
    <property type="component" value="Chromosome 4"/>
</dbReference>
<dbReference type="Pfam" id="PF21636">
    <property type="entry name" value="PPP1R21_C"/>
    <property type="match status" value="1"/>
</dbReference>
<evidence type="ECO:0000256" key="4">
    <source>
        <dbReference type="ARBA" id="ARBA00022884"/>
    </source>
</evidence>
<keyword evidence="4" id="KW-0694">RNA-binding</keyword>
<evidence type="ECO:0000256" key="10">
    <source>
        <dbReference type="SAM" id="MobiDB-lite"/>
    </source>
</evidence>
<dbReference type="Pfam" id="PF10205">
    <property type="entry name" value="KLRAQ"/>
    <property type="match status" value="1"/>
</dbReference>
<protein>
    <recommendedName>
        <fullName evidence="2">Protein phosphatase 1 regulatory subunit 21</fullName>
    </recommendedName>
    <alternativeName>
        <fullName evidence="7">Coiled-coil domain-containing protein 128</fullName>
    </alternativeName>
    <alternativeName>
        <fullName evidence="8">Ferry endosomal RAB5 effector complex subunit 2</fullName>
    </alternativeName>
    <alternativeName>
        <fullName evidence="6">KLRAQ motif-containing protein 1</fullName>
    </alternativeName>
</protein>
<dbReference type="GO" id="GO:0003723">
    <property type="term" value="F:RNA binding"/>
    <property type="evidence" value="ECO:0007669"/>
    <property type="project" value="UniProtKB-KW"/>
</dbReference>
<name>A0AA36ASL6_OCTVU</name>
<organism evidence="12 13">
    <name type="scientific">Octopus vulgaris</name>
    <name type="common">Common octopus</name>
    <dbReference type="NCBI Taxonomy" id="6645"/>
    <lineage>
        <taxon>Eukaryota</taxon>
        <taxon>Metazoa</taxon>
        <taxon>Spiralia</taxon>
        <taxon>Lophotrochozoa</taxon>
        <taxon>Mollusca</taxon>
        <taxon>Cephalopoda</taxon>
        <taxon>Coleoidea</taxon>
        <taxon>Octopodiformes</taxon>
        <taxon>Octopoda</taxon>
        <taxon>Incirrata</taxon>
        <taxon>Octopodidae</taxon>
        <taxon>Octopus</taxon>
    </lineage>
</organism>
<sequence length="813" mass="92848">MSDLQAKYQRLASEYSKLKAQVPVLKKAVVDEQALQEKLKVNIKEKDQSVRKYEQEVDSLTFRNQQLAKRVLFLQEELEQVSTTKKKNKTKVGGGAADLPTPNSEVTFSHYLENSVIGEELQSKIEENARLHKQVFETQQEYDSQLHKLQEQLSKYEKESSQHHEVLSLTVQKGKSEVEKLQQDKAMMEVKIQTQQGQIREYKHQAERIEDHLRDVQKHLTLKLSNATKVIESNLPFIDSSIADYNSLNLPTHDRKYQLRARELMSQAVNIVSAFAQAFANFCSYSEQRARSISTMESHDHPLSVINKKYAHFLFESAPYFKKLEKTLKEFNEEVGENCFTTLETAVGLQPFAKAFHLAAAYLNKLLPYQQESLHQECALSTCTSMLEAKNKDLSQSYQKLNAVINRLDTYINILGAQSHKSYSHCKRNHKRFFSELTTSVTYLHEAIKDVSKHFNSKISMEHQLPTASQSLKTSDECIVSSLVSLVTSTGKLSAFLSGNQDFFAQRVSYRLRGSSTSDATQHQEDHTNPIVALYRERAVKYLESIQSAQPESVPHRMAIQNRKVLLSSTESKESLLKQLQTFQQKVSKLEQQKEHYMLELQLLKMKYENEIQKVKQLEKLLEDPQKLSGRSSVLSHVMGETSAANTVTGGESEHFDSSTQHSPSLDSRTGHIPISDGDSREQLMKTSSVDADSREQLIKDHLTNRINQLTLNLQLAESKAINFHAEVRALHKRLAIAEEAKEKSIEELKQATTVQAQLKDDLATTTRSYEGQLRMMSEHLASMNEKLTTQKDEIDELKMQQAMSKGQKKFKK</sequence>
<evidence type="ECO:0000256" key="9">
    <source>
        <dbReference type="SAM" id="Coils"/>
    </source>
</evidence>
<gene>
    <name evidence="12" type="ORF">OCTVUL_1B023569</name>
</gene>
<evidence type="ECO:0000256" key="1">
    <source>
        <dbReference type="ARBA" id="ARBA00004412"/>
    </source>
</evidence>
<dbReference type="Pfam" id="PF10212">
    <property type="entry name" value="PPP1R21_helical"/>
    <property type="match status" value="1"/>
</dbReference>
<reference evidence="12" key="1">
    <citation type="submission" date="2023-08" db="EMBL/GenBank/DDBJ databases">
        <authorList>
            <person name="Alioto T."/>
            <person name="Alioto T."/>
            <person name="Gomez Garrido J."/>
        </authorList>
    </citation>
    <scope>NUCLEOTIDE SEQUENCE</scope>
</reference>
<evidence type="ECO:0000256" key="8">
    <source>
        <dbReference type="ARBA" id="ARBA00044824"/>
    </source>
</evidence>
<dbReference type="InterPro" id="IPR040024">
    <property type="entry name" value="PPP1R21"/>
</dbReference>
<dbReference type="EMBL" id="OX597817">
    <property type="protein sequence ID" value="CAI9720928.1"/>
    <property type="molecule type" value="Genomic_DNA"/>
</dbReference>
<dbReference type="PANTHER" id="PTHR21448:SF0">
    <property type="entry name" value="PROTEIN PHOSPHATASE 1 REGULATORY SUBUNIT 21"/>
    <property type="match status" value="1"/>
</dbReference>
<dbReference type="PANTHER" id="PTHR21448">
    <property type="entry name" value="SMOOTH MUSCLE MYOSIN HEAVY CHAIN-RELATED"/>
    <property type="match status" value="1"/>
</dbReference>
<feature type="coiled-coil region" evidence="9">
    <location>
        <begin position="139"/>
        <end position="219"/>
    </location>
</feature>
<feature type="region of interest" description="Disordered" evidence="10">
    <location>
        <begin position="645"/>
        <end position="679"/>
    </location>
</feature>
<dbReference type="InterPro" id="IPR019348">
    <property type="entry name" value="PPP1R21_six_helix"/>
</dbReference>
<dbReference type="InterPro" id="IPR049372">
    <property type="entry name" value="PPP1R21_C"/>
</dbReference>
<dbReference type="InterPro" id="IPR019343">
    <property type="entry name" value="PPP1R21_N"/>
</dbReference>
<feature type="coiled-coil region" evidence="9">
    <location>
        <begin position="700"/>
        <end position="755"/>
    </location>
</feature>
<feature type="coiled-coil region" evidence="9">
    <location>
        <begin position="573"/>
        <end position="621"/>
    </location>
</feature>
<dbReference type="GO" id="GO:0016020">
    <property type="term" value="C:membrane"/>
    <property type="evidence" value="ECO:0007669"/>
    <property type="project" value="TreeGrafter"/>
</dbReference>
<evidence type="ECO:0000256" key="5">
    <source>
        <dbReference type="ARBA" id="ARBA00023054"/>
    </source>
</evidence>
<evidence type="ECO:0000256" key="2">
    <source>
        <dbReference type="ARBA" id="ARBA00020102"/>
    </source>
</evidence>